<comment type="similarity">
    <text evidence="1">Belongs to the NAD(P)-dependent epimerase/dehydratase family.</text>
</comment>
<dbReference type="AlphaFoldDB" id="A0A2H0BIT6"/>
<evidence type="ECO:0000256" key="1">
    <source>
        <dbReference type="ARBA" id="ARBA00007637"/>
    </source>
</evidence>
<evidence type="ECO:0000259" key="2">
    <source>
        <dbReference type="Pfam" id="PF01370"/>
    </source>
</evidence>
<dbReference type="Proteomes" id="UP000229847">
    <property type="component" value="Unassembled WGS sequence"/>
</dbReference>
<reference evidence="3 4" key="1">
    <citation type="submission" date="2017-09" db="EMBL/GenBank/DDBJ databases">
        <title>Depth-based differentiation of microbial function through sediment-hosted aquifers and enrichment of novel symbionts in the deep terrestrial subsurface.</title>
        <authorList>
            <person name="Probst A.J."/>
            <person name="Ladd B."/>
            <person name="Jarett J.K."/>
            <person name="Geller-Mcgrath D.E."/>
            <person name="Sieber C.M."/>
            <person name="Emerson J.B."/>
            <person name="Anantharaman K."/>
            <person name="Thomas B.C."/>
            <person name="Malmstrom R."/>
            <person name="Stieglmeier M."/>
            <person name="Klingl A."/>
            <person name="Woyke T."/>
            <person name="Ryan C.M."/>
            <person name="Banfield J.F."/>
        </authorList>
    </citation>
    <scope>NUCLEOTIDE SEQUENCE [LARGE SCALE GENOMIC DNA]</scope>
    <source>
        <strain evidence="3">CG22_combo_CG10-13_8_21_14_all_39_10</strain>
    </source>
</reference>
<dbReference type="InterPro" id="IPR001509">
    <property type="entry name" value="Epimerase_deHydtase"/>
</dbReference>
<dbReference type="Pfam" id="PF01370">
    <property type="entry name" value="Epimerase"/>
    <property type="match status" value="1"/>
</dbReference>
<dbReference type="Gene3D" id="3.40.50.720">
    <property type="entry name" value="NAD(P)-binding Rossmann-like Domain"/>
    <property type="match status" value="2"/>
</dbReference>
<dbReference type="InterPro" id="IPR036291">
    <property type="entry name" value="NAD(P)-bd_dom_sf"/>
</dbReference>
<evidence type="ECO:0000313" key="3">
    <source>
        <dbReference type="EMBL" id="PIP57593.1"/>
    </source>
</evidence>
<accession>A0A2H0BIT6</accession>
<proteinExistence type="inferred from homology"/>
<dbReference type="Gene3D" id="3.90.25.10">
    <property type="entry name" value="UDP-galactose 4-epimerase, domain 1"/>
    <property type="match status" value="1"/>
</dbReference>
<name>A0A2H0BIT6_9BACT</name>
<dbReference type="PANTHER" id="PTHR43000">
    <property type="entry name" value="DTDP-D-GLUCOSE 4,6-DEHYDRATASE-RELATED"/>
    <property type="match status" value="1"/>
</dbReference>
<sequence length="340" mass="38023">MWYYKGREAPKIAAAKNERRRGGWGRRAGASEPSGARRANALKFDIFCKRPARFMKKILVVGGSGFIGLHLIELLNSLKKYSVAIYDLKEPKFTNFKVKLIKGDVLDYQRLAQAVKENDIIVGLAGLLGTNETFDNILEVAKINILGAINVFEASRLYNKKVIYLSLTNNWLNPYTITKQAGNKFAQMYFHQFGTKIAVLRGLNVYGEYQKYNRVKKIIPQFAVKALLGEPVVIYGNGEQKVDLIDAKDVARAIIMAMENSKAYGQVIDIGTGKAKRVIDVANLVIKLAKSKSKILFKPVRRGEPKDSITVADTKLALSILGFKPKTSLEEGLGRTIDWY</sequence>
<dbReference type="EMBL" id="PCSW01000068">
    <property type="protein sequence ID" value="PIP57593.1"/>
    <property type="molecule type" value="Genomic_DNA"/>
</dbReference>
<feature type="domain" description="NAD-dependent epimerase/dehydratase" evidence="2">
    <location>
        <begin position="58"/>
        <end position="271"/>
    </location>
</feature>
<protein>
    <recommendedName>
        <fullName evidence="2">NAD-dependent epimerase/dehydratase domain-containing protein</fullName>
    </recommendedName>
</protein>
<organism evidence="3 4">
    <name type="scientific">Candidatus Woesebacteria bacterium CG22_combo_CG10-13_8_21_14_all_39_10</name>
    <dbReference type="NCBI Taxonomy" id="1975059"/>
    <lineage>
        <taxon>Bacteria</taxon>
        <taxon>Candidatus Woeseibacteriota</taxon>
    </lineage>
</organism>
<gene>
    <name evidence="3" type="ORF">COX03_02260</name>
</gene>
<comment type="caution">
    <text evidence="3">The sequence shown here is derived from an EMBL/GenBank/DDBJ whole genome shotgun (WGS) entry which is preliminary data.</text>
</comment>
<dbReference type="SUPFAM" id="SSF51735">
    <property type="entry name" value="NAD(P)-binding Rossmann-fold domains"/>
    <property type="match status" value="1"/>
</dbReference>
<evidence type="ECO:0000313" key="4">
    <source>
        <dbReference type="Proteomes" id="UP000229847"/>
    </source>
</evidence>